<accession>E3H6Y1</accession>
<keyword evidence="2" id="KW-1185">Reference proteome</keyword>
<evidence type="ECO:0000313" key="1">
    <source>
        <dbReference type="EMBL" id="ADO82500.1"/>
    </source>
</evidence>
<dbReference type="RefSeq" id="WP_013387170.1">
    <property type="nucleotide sequence ID" value="NC_014632.1"/>
</dbReference>
<proteinExistence type="predicted"/>
<dbReference type="EMBL" id="CP002281">
    <property type="protein sequence ID" value="ADO82500.1"/>
    <property type="molecule type" value="Genomic_DNA"/>
</dbReference>
<evidence type="ECO:0000313" key="2">
    <source>
        <dbReference type="Proteomes" id="UP000006875"/>
    </source>
</evidence>
<sequence length="337" mass="37721">MKRVMIFLMFLILVSGMAYSETRTVYLIVPADAGTLSYYAVDEYEAEVTITASTETTSYLGNSNLKLVTLDASTSDTFKLMAKYKLNDKYYFLISSNTDTESDDNLEILETNFVSTNSPSEVYNVFGSFDDYPGIKIQDDVRLSMIPVTDEFTEFTDGIVDEVYLSDDDETYNNVAVNGYAGISPNNSTTFTIKEKDSETETVYTDLKTISDPLTYSYTDDDGNDHYTVTVTYAQFRAKNTNSSTFTYDGKNDGNETYTLTGEMVLDLYAYNSGQGSYWMEIIPEGDTVVLIDDIGVTAEREIDATSKASDKSKSRDTNIKTSLIDSDNFIIKNIEE</sequence>
<reference evidence="1 2" key="1">
    <citation type="journal article" date="2010" name="Stand. Genomic Sci.">
        <title>Complete genome sequence of Ilyobacter polytropus type strain (CuHbu1).</title>
        <authorList>
            <person name="Sikorski J."/>
            <person name="Chertkov O."/>
            <person name="Lapidus A."/>
            <person name="Nolan M."/>
            <person name="Lucas S."/>
            <person name="Del Rio T.G."/>
            <person name="Tice H."/>
            <person name="Cheng J.F."/>
            <person name="Tapia R."/>
            <person name="Han C."/>
            <person name="Goodwin L."/>
            <person name="Pitluck S."/>
            <person name="Liolios K."/>
            <person name="Ivanova N."/>
            <person name="Mavromatis K."/>
            <person name="Mikhailova N."/>
            <person name="Pati A."/>
            <person name="Chen A."/>
            <person name="Palaniappan K."/>
            <person name="Land M."/>
            <person name="Hauser L."/>
            <person name="Chang Y.J."/>
            <person name="Jeffries C.D."/>
            <person name="Brambilla E."/>
            <person name="Yasawong M."/>
            <person name="Rohde M."/>
            <person name="Pukall R."/>
            <person name="Spring S."/>
            <person name="Goker M."/>
            <person name="Woyke T."/>
            <person name="Bristow J."/>
            <person name="Eisen J.A."/>
            <person name="Markowitz V."/>
            <person name="Hugenholtz P."/>
            <person name="Kyrpides N.C."/>
            <person name="Klenk H.P."/>
        </authorList>
    </citation>
    <scope>NUCLEOTIDE SEQUENCE [LARGE SCALE GENOMIC DNA]</scope>
    <source>
        <strain evidence="2">ATCC 51220 / DSM 2926 / LMG 16218 / CuHBu1</strain>
    </source>
</reference>
<dbReference type="AlphaFoldDB" id="E3H6Y1"/>
<name>E3H6Y1_ILYPC</name>
<gene>
    <name evidence="1" type="ordered locus">Ilyop_0713</name>
</gene>
<dbReference type="KEGG" id="ipo:Ilyop_0713"/>
<dbReference type="Proteomes" id="UP000006875">
    <property type="component" value="Chromosome"/>
</dbReference>
<protein>
    <submittedName>
        <fullName evidence="1">Uncharacterized protein</fullName>
    </submittedName>
</protein>
<organism evidence="1 2">
    <name type="scientific">Ilyobacter polytropus (strain ATCC 51220 / DSM 2926 / LMG 16218 / CuHBu1)</name>
    <dbReference type="NCBI Taxonomy" id="572544"/>
    <lineage>
        <taxon>Bacteria</taxon>
        <taxon>Fusobacteriati</taxon>
        <taxon>Fusobacteriota</taxon>
        <taxon>Fusobacteriia</taxon>
        <taxon>Fusobacteriales</taxon>
        <taxon>Fusobacteriaceae</taxon>
        <taxon>Ilyobacter</taxon>
    </lineage>
</organism>
<dbReference type="HOGENOM" id="CLU_823300_0_0_0"/>
<dbReference type="STRING" id="572544.Ilyop_0713"/>